<name>A0A0B4FAS1_METAF</name>
<dbReference type="Proteomes" id="UP000031186">
    <property type="component" value="Unassembled WGS sequence"/>
</dbReference>
<feature type="compositionally biased region" description="Basic and acidic residues" evidence="1">
    <location>
        <begin position="775"/>
        <end position="788"/>
    </location>
</feature>
<feature type="region of interest" description="Disordered" evidence="1">
    <location>
        <begin position="157"/>
        <end position="207"/>
    </location>
</feature>
<evidence type="ECO:0000313" key="4">
    <source>
        <dbReference type="Proteomes" id="UP000031186"/>
    </source>
</evidence>
<feature type="compositionally biased region" description="Low complexity" evidence="1">
    <location>
        <begin position="347"/>
        <end position="359"/>
    </location>
</feature>
<feature type="compositionally biased region" description="Low complexity" evidence="1">
    <location>
        <begin position="168"/>
        <end position="180"/>
    </location>
</feature>
<feature type="region of interest" description="Disordered" evidence="1">
    <location>
        <begin position="500"/>
        <end position="520"/>
    </location>
</feature>
<feature type="region of interest" description="Disordered" evidence="1">
    <location>
        <begin position="585"/>
        <end position="605"/>
    </location>
</feature>
<keyword evidence="2" id="KW-0812">Transmembrane</keyword>
<evidence type="ECO:0000313" key="3">
    <source>
        <dbReference type="EMBL" id="KID64837.1"/>
    </source>
</evidence>
<feature type="non-terminal residue" evidence="3">
    <location>
        <position position="1"/>
    </location>
</feature>
<feature type="compositionally biased region" description="Polar residues" evidence="1">
    <location>
        <begin position="266"/>
        <end position="290"/>
    </location>
</feature>
<gene>
    <name evidence="3" type="ORF">MAN_05848</name>
</gene>
<keyword evidence="2" id="KW-0472">Membrane</keyword>
<feature type="region of interest" description="Disordered" evidence="1">
    <location>
        <begin position="650"/>
        <end position="686"/>
    </location>
</feature>
<keyword evidence="4" id="KW-1185">Reference proteome</keyword>
<feature type="compositionally biased region" description="Polar residues" evidence="1">
    <location>
        <begin position="790"/>
        <end position="799"/>
    </location>
</feature>
<feature type="compositionally biased region" description="Low complexity" evidence="1">
    <location>
        <begin position="595"/>
        <end position="605"/>
    </location>
</feature>
<feature type="transmembrane region" description="Helical" evidence="2">
    <location>
        <begin position="745"/>
        <end position="766"/>
    </location>
</feature>
<feature type="region of interest" description="Disordered" evidence="1">
    <location>
        <begin position="775"/>
        <end position="799"/>
    </location>
</feature>
<dbReference type="OrthoDB" id="4153178at2759"/>
<feature type="compositionally biased region" description="Polar residues" evidence="1">
    <location>
        <begin position="500"/>
        <end position="514"/>
    </location>
</feature>
<feature type="compositionally biased region" description="Pro residues" evidence="1">
    <location>
        <begin position="667"/>
        <end position="677"/>
    </location>
</feature>
<dbReference type="HOGENOM" id="CLU_003878_0_0_1"/>
<comment type="caution">
    <text evidence="3">The sequence shown here is derived from an EMBL/GenBank/DDBJ whole genome shotgun (WGS) entry which is preliminary data.</text>
</comment>
<keyword evidence="2" id="KW-1133">Transmembrane helix</keyword>
<accession>A0A0B4FAS1</accession>
<feature type="region of interest" description="Disordered" evidence="1">
    <location>
        <begin position="340"/>
        <end position="377"/>
    </location>
</feature>
<evidence type="ECO:0000256" key="2">
    <source>
        <dbReference type="SAM" id="Phobius"/>
    </source>
</evidence>
<organism evidence="3 4">
    <name type="scientific">Metarhizium anisopliae (strain ARSEF 549)</name>
    <dbReference type="NCBI Taxonomy" id="3151832"/>
    <lineage>
        <taxon>Eukaryota</taxon>
        <taxon>Fungi</taxon>
        <taxon>Dikarya</taxon>
        <taxon>Ascomycota</taxon>
        <taxon>Pezizomycotina</taxon>
        <taxon>Sordariomycetes</taxon>
        <taxon>Hypocreomycetidae</taxon>
        <taxon>Hypocreales</taxon>
        <taxon>Clavicipitaceae</taxon>
        <taxon>Metarhizium</taxon>
    </lineage>
</organism>
<proteinExistence type="predicted"/>
<dbReference type="VEuPathDB" id="FungiDB:MAN_05848"/>
<evidence type="ECO:0000256" key="1">
    <source>
        <dbReference type="SAM" id="MobiDB-lite"/>
    </source>
</evidence>
<feature type="transmembrane region" description="Helical" evidence="2">
    <location>
        <begin position="815"/>
        <end position="833"/>
    </location>
</feature>
<reference evidence="3 4" key="1">
    <citation type="journal article" date="2014" name="Proc. Natl. Acad. Sci. U.S.A.">
        <title>Trajectory and genomic determinants of fungal-pathogen speciation and host adaptation.</title>
        <authorList>
            <person name="Hu X."/>
            <person name="Xiao G."/>
            <person name="Zheng P."/>
            <person name="Shang Y."/>
            <person name="Su Y."/>
            <person name="Zhang X."/>
            <person name="Liu X."/>
            <person name="Zhan S."/>
            <person name="St Leger R.J."/>
            <person name="Wang C."/>
        </authorList>
    </citation>
    <scope>NUCLEOTIDE SEQUENCE [LARGE SCALE GENOMIC DNA]</scope>
    <source>
        <strain evidence="3 4">ARSEF 549</strain>
    </source>
</reference>
<protein>
    <submittedName>
        <fullName evidence="3">Serine-rich protein</fullName>
    </submittedName>
</protein>
<sequence length="840" mass="91828">MARPRPTLPDGRLGNQPSVVDPSRLQIRVVPYSPPRISSDGSTPSRPVSYVEVSPKRPPLASYQDRENQPKNDTGGSLCPLEVESQLQDSTGPDPLMDLTNETAESADHVNNVENWSIVSPTTIHASSSPSYRPPRRTIAVNSDKTFSLLPQSCSSASAVEGLRSPRRSSTAPSSSADRTISGTFGDDQPSSPLTPPQELSPSPCSPCSSPFPTSFIAASSPSNYTLVGGVRKVPDNDGGAKAKALSIPSLPVERDLQAAFVGSRPSASGYTQPGMLSSKQSFPSESASTLSERSNYKTFVSESHYSGPDRHFEAADDSNAKLSLLSSSHSNFEIIGETCSEQSAENRSSSDTNDSNRNYVLHGDFPSSPPTAVASGSVLKTEYSRESLVVAPLRPSKRFFSDQATVSHQKSRDSIRTGSLTSISSAFVEEAARSLFAGGSVITSHGGGIRHTSPRRNTTIGPGIRHQNLSYHHHWSATLSPILSESDRGSAVPSLAFSHTTAGGRRLQSQSFDVGTPDLPRNDGQPNAEAWMELPPPASYRVWNRDFNNSSLRLIRDQDEHGDGLAELEELQRRPSRTRLHSYLSSLPSDRNLRSSGSSRSNSFSRCHIPAWARLYYGSGERRFLTIQHSSESLFSEFSASVHNSPLISRSPSIKRFTPGTQLPPQRRPPPAPCEAPSPLQSASDGPVPCPPLNMVCRIKKQTSSIWSPHLRRDRRSRRYNLWRPPSTVWIKEEHISRRSNIQAILFVSGFVFPFAWMIASFLPLPPTVEADVKEKNHSTSHMDLEQGRSGSNPEQDSDNCYNKVKWWRSLNRYMSIIGLLLVGAAIALIVTSTQQRKP</sequence>
<feature type="region of interest" description="Disordered" evidence="1">
    <location>
        <begin position="264"/>
        <end position="290"/>
    </location>
</feature>
<feature type="region of interest" description="Disordered" evidence="1">
    <location>
        <begin position="1"/>
        <end position="108"/>
    </location>
</feature>
<dbReference type="EMBL" id="AZNF01000007">
    <property type="protein sequence ID" value="KID64837.1"/>
    <property type="molecule type" value="Genomic_DNA"/>
</dbReference>
<dbReference type="AlphaFoldDB" id="A0A0B4FAS1"/>